<accession>A0A2I0B7N2</accession>
<keyword evidence="5" id="KW-0812">Transmembrane</keyword>
<dbReference type="PANTHER" id="PTHR33044">
    <property type="entry name" value="BIFUNCTIONAL INHIBITOR/LIPID-TRANSFER PROTEIN/SEED STORAGE 2S ALBUMIN SUPERFAMILY PROTEIN-RELATED"/>
    <property type="match status" value="1"/>
</dbReference>
<dbReference type="InterPro" id="IPR036312">
    <property type="entry name" value="Bifun_inhib/LTP/seed_sf"/>
</dbReference>
<organism evidence="8 9">
    <name type="scientific">Apostasia shenzhenica</name>
    <dbReference type="NCBI Taxonomy" id="1088818"/>
    <lineage>
        <taxon>Eukaryota</taxon>
        <taxon>Viridiplantae</taxon>
        <taxon>Streptophyta</taxon>
        <taxon>Embryophyta</taxon>
        <taxon>Tracheophyta</taxon>
        <taxon>Spermatophyta</taxon>
        <taxon>Magnoliopsida</taxon>
        <taxon>Liliopsida</taxon>
        <taxon>Asparagales</taxon>
        <taxon>Orchidaceae</taxon>
        <taxon>Apostasioideae</taxon>
        <taxon>Apostasia</taxon>
    </lineage>
</organism>
<dbReference type="CDD" id="cd00010">
    <property type="entry name" value="AAI_LTSS"/>
    <property type="match status" value="1"/>
</dbReference>
<comment type="similarity">
    <text evidence="1">Belongs to the plant LTP family.</text>
</comment>
<name>A0A2I0B7N2_9ASPA</name>
<keyword evidence="4" id="KW-0325">Glycoprotein</keyword>
<dbReference type="Proteomes" id="UP000236161">
    <property type="component" value="Unassembled WGS sequence"/>
</dbReference>
<keyword evidence="5" id="KW-1133">Transmembrane helix</keyword>
<evidence type="ECO:0000256" key="1">
    <source>
        <dbReference type="ARBA" id="ARBA00009748"/>
    </source>
</evidence>
<feature type="domain" description="Bifunctional inhibitor/plant lipid transfer protein/seed storage helical" evidence="7">
    <location>
        <begin position="35"/>
        <end position="117"/>
    </location>
</feature>
<gene>
    <name evidence="8" type="ORF">AXF42_Ash004813</name>
</gene>
<keyword evidence="9" id="KW-1185">Reference proteome</keyword>
<keyword evidence="2 6" id="KW-0732">Signal</keyword>
<feature type="transmembrane region" description="Helical" evidence="5">
    <location>
        <begin position="160"/>
        <end position="176"/>
    </location>
</feature>
<dbReference type="InterPro" id="IPR043325">
    <property type="entry name" value="LTSS"/>
</dbReference>
<dbReference type="Gene3D" id="1.10.110.10">
    <property type="entry name" value="Plant lipid-transfer and hydrophobic proteins"/>
    <property type="match status" value="1"/>
</dbReference>
<keyword evidence="5" id="KW-0472">Membrane</keyword>
<dbReference type="EMBL" id="KZ451906">
    <property type="protein sequence ID" value="PKA63804.1"/>
    <property type="molecule type" value="Genomic_DNA"/>
</dbReference>
<dbReference type="AlphaFoldDB" id="A0A2I0B7N2"/>
<feature type="chain" id="PRO_5014120737" evidence="6">
    <location>
        <begin position="25"/>
        <end position="180"/>
    </location>
</feature>
<keyword evidence="3" id="KW-1015">Disulfide bond</keyword>
<evidence type="ECO:0000259" key="7">
    <source>
        <dbReference type="SMART" id="SM00499"/>
    </source>
</evidence>
<dbReference type="SUPFAM" id="SSF47699">
    <property type="entry name" value="Bifunctional inhibitor/lipid-transfer protein/seed storage 2S albumin"/>
    <property type="match status" value="1"/>
</dbReference>
<evidence type="ECO:0000256" key="6">
    <source>
        <dbReference type="SAM" id="SignalP"/>
    </source>
</evidence>
<evidence type="ECO:0000256" key="4">
    <source>
        <dbReference type="ARBA" id="ARBA00023180"/>
    </source>
</evidence>
<evidence type="ECO:0000313" key="9">
    <source>
        <dbReference type="Proteomes" id="UP000236161"/>
    </source>
</evidence>
<dbReference type="SMART" id="SM00499">
    <property type="entry name" value="AAI"/>
    <property type="match status" value="1"/>
</dbReference>
<feature type="signal peptide" evidence="6">
    <location>
        <begin position="1"/>
        <end position="24"/>
    </location>
</feature>
<evidence type="ECO:0000313" key="8">
    <source>
        <dbReference type="EMBL" id="PKA63804.1"/>
    </source>
</evidence>
<evidence type="ECO:0000256" key="2">
    <source>
        <dbReference type="ARBA" id="ARBA00022729"/>
    </source>
</evidence>
<evidence type="ECO:0000256" key="5">
    <source>
        <dbReference type="SAM" id="Phobius"/>
    </source>
</evidence>
<reference evidence="8 9" key="1">
    <citation type="journal article" date="2017" name="Nature">
        <title>The Apostasia genome and the evolution of orchids.</title>
        <authorList>
            <person name="Zhang G.Q."/>
            <person name="Liu K.W."/>
            <person name="Li Z."/>
            <person name="Lohaus R."/>
            <person name="Hsiao Y.Y."/>
            <person name="Niu S.C."/>
            <person name="Wang J.Y."/>
            <person name="Lin Y.C."/>
            <person name="Xu Q."/>
            <person name="Chen L.J."/>
            <person name="Yoshida K."/>
            <person name="Fujiwara S."/>
            <person name="Wang Z.W."/>
            <person name="Zhang Y.Q."/>
            <person name="Mitsuda N."/>
            <person name="Wang M."/>
            <person name="Liu G.H."/>
            <person name="Pecoraro L."/>
            <person name="Huang H.X."/>
            <person name="Xiao X.J."/>
            <person name="Lin M."/>
            <person name="Wu X.Y."/>
            <person name="Wu W.L."/>
            <person name="Chen Y.Y."/>
            <person name="Chang S.B."/>
            <person name="Sakamoto S."/>
            <person name="Ohme-Takagi M."/>
            <person name="Yagi M."/>
            <person name="Zeng S.J."/>
            <person name="Shen C.Y."/>
            <person name="Yeh C.M."/>
            <person name="Luo Y.B."/>
            <person name="Tsai W.C."/>
            <person name="Van de Peer Y."/>
            <person name="Liu Z.J."/>
        </authorList>
    </citation>
    <scope>NUCLEOTIDE SEQUENCE [LARGE SCALE GENOMIC DNA]</scope>
    <source>
        <strain evidence="9">cv. Shenzhen</strain>
        <tissue evidence="8">Stem</tissue>
    </source>
</reference>
<evidence type="ECO:0000256" key="3">
    <source>
        <dbReference type="ARBA" id="ARBA00023157"/>
    </source>
</evidence>
<dbReference type="Pfam" id="PF14368">
    <property type="entry name" value="LTP_2"/>
    <property type="match status" value="1"/>
</dbReference>
<dbReference type="STRING" id="1088818.A0A2I0B7N2"/>
<proteinExistence type="inferred from homology"/>
<protein>
    <submittedName>
        <fullName evidence="8">Putative GPI-anchored protein</fullName>
    </submittedName>
</protein>
<dbReference type="OrthoDB" id="1882492at2759"/>
<sequence length="180" mass="18647">MARIHTPVSLLFLLLILVAAVARADNESSSVDQKCMTEAAKLTDCVGYASGQETAPTGACCGSVTEVKGTDPACLCRVIQHAHSGGSGGLSGFHLRLDRLLSLPKACALANSSVSNCPKLLNLPSSSPDYAIFTNASYANSTSAGSGSASRGTANRNDRWVFFVFAAASAVLLLFFKAEA</sequence>
<dbReference type="InterPro" id="IPR016140">
    <property type="entry name" value="Bifunc_inhib/LTP/seed_store"/>
</dbReference>